<dbReference type="PANTHER" id="PTHR21678:SF7">
    <property type="entry name" value="COILED-COIL DOMAIN-CONTAINING PROTEIN R3HCC1L"/>
    <property type="match status" value="1"/>
</dbReference>
<proteinExistence type="predicted"/>
<dbReference type="InterPro" id="IPR039884">
    <property type="entry name" value="R3HC1/R3HCL"/>
</dbReference>
<feature type="compositionally biased region" description="Basic and acidic residues" evidence="1">
    <location>
        <begin position="1"/>
        <end position="16"/>
    </location>
</feature>
<feature type="compositionally biased region" description="Basic and acidic residues" evidence="1">
    <location>
        <begin position="78"/>
        <end position="88"/>
    </location>
</feature>
<dbReference type="GeneID" id="110215413"/>
<reference evidence="3 4" key="1">
    <citation type="submission" date="2025-04" db="UniProtKB">
        <authorList>
            <consortium name="RefSeq"/>
        </authorList>
    </citation>
    <scope>IDENTIFICATION</scope>
    <source>
        <tissue evidence="3 4">Spleen</tissue>
    </source>
</reference>
<dbReference type="AlphaFoldDB" id="A0A6P5L310"/>
<dbReference type="RefSeq" id="XP_020852468.1">
    <property type="nucleotide sequence ID" value="XM_020996809.1"/>
</dbReference>
<organism evidence="2 3">
    <name type="scientific">Phascolarctos cinereus</name>
    <name type="common">Koala</name>
    <dbReference type="NCBI Taxonomy" id="38626"/>
    <lineage>
        <taxon>Eukaryota</taxon>
        <taxon>Metazoa</taxon>
        <taxon>Chordata</taxon>
        <taxon>Craniata</taxon>
        <taxon>Vertebrata</taxon>
        <taxon>Euteleostomi</taxon>
        <taxon>Mammalia</taxon>
        <taxon>Metatheria</taxon>
        <taxon>Diprotodontia</taxon>
        <taxon>Phascolarctidae</taxon>
        <taxon>Phascolarctos</taxon>
    </lineage>
</organism>
<dbReference type="PANTHER" id="PTHR21678">
    <property type="entry name" value="GROWTH INHIBITION AND DIFFERENTIATION RELATED PROTEIN 88"/>
    <property type="match status" value="1"/>
</dbReference>
<keyword evidence="2" id="KW-1185">Reference proteome</keyword>
<feature type="compositionally biased region" description="Polar residues" evidence="1">
    <location>
        <begin position="121"/>
        <end position="137"/>
    </location>
</feature>
<evidence type="ECO:0000313" key="2">
    <source>
        <dbReference type="Proteomes" id="UP000515140"/>
    </source>
</evidence>
<dbReference type="CTD" id="27291"/>
<feature type="region of interest" description="Disordered" evidence="1">
    <location>
        <begin position="325"/>
        <end position="365"/>
    </location>
</feature>
<dbReference type="RefSeq" id="XP_020852469.1">
    <property type="nucleotide sequence ID" value="XM_020996810.1"/>
</dbReference>
<protein>
    <submittedName>
        <fullName evidence="3 4">Coiled-coil domain-containing protein R3HCC1L isoform X1</fullName>
    </submittedName>
</protein>
<sequence length="766" mass="84532">MQPDIERYRPRARKPDMALYVPKARRGSVLPISSHQEMSYSHLNAVVKQGQEESHLPSKNDVFRVSCELQRPISNPSRQEHKARDGKRPNSKSKKGTYLKERNKGKFHTQKGTPESKETFNKNQQKIPNPSSFSKVPSQIHFKPKKEEKFMNSKTSNISVPQGLLISQSSTETCETQASSKPFQSVKLCDFRKEELSGMSYAEGNLKNRVSTDCKVVEMGASSQFLDEPVGCSPLLNPDNVLATAQLNSHSEIVQEVIHTTAGIPLDNEPKNVSDLTDAVFLSSAAGILDQTSVHSISGVGDPVSDHVHIVSILENANDVVDPTCMSGESEKNGDPADESNVCYEPDNLSDFADETSTGSELEDDNDITKQACMSITDAISDETCVGSTSTIVGGITEQACSSINSLLECMGVSTYITPLLVANSFECGNENSSNLTVCTDGYVEDISSSYQESMGGLTKALSDCTSLIPIKKEASSNHGSCADSELCMLNRTELLSNKALSSDLDCADDITESLNNLRTGEEFQTGEEINSGKVEYTVSSDRQLELKAPHPSSSDESAPAEESWDSLFNDDGDCLDPHLLEELSGSSNNRKSLQEPRFDYYNYEARELDISDCELPHVIEIYDFPQEFRTEDLLRVFCSYQKKGFDIKWVDDTHALGVFSSPITARDALNSKHMMVKIRPLSQATKAAKAKARACAEFLQPAKPRPETSAALARRLVINALGVRSQRTKAERDAELKKLQEARERKRLEAKQREDIWEGRDQATV</sequence>
<accession>A0A6P5L310</accession>
<dbReference type="Gene3D" id="3.30.70.330">
    <property type="match status" value="1"/>
</dbReference>
<evidence type="ECO:0000313" key="3">
    <source>
        <dbReference type="RefSeq" id="XP_020852468.1"/>
    </source>
</evidence>
<feature type="region of interest" description="Disordered" evidence="1">
    <location>
        <begin position="1"/>
        <end position="20"/>
    </location>
</feature>
<dbReference type="InterPro" id="IPR012677">
    <property type="entry name" value="Nucleotide-bd_a/b_plait_sf"/>
</dbReference>
<dbReference type="Proteomes" id="UP000515140">
    <property type="component" value="Unplaced"/>
</dbReference>
<dbReference type="KEGG" id="pcw:110215413"/>
<name>A0A6P5L310_PHACI</name>
<feature type="region of interest" description="Disordered" evidence="1">
    <location>
        <begin position="545"/>
        <end position="564"/>
    </location>
</feature>
<evidence type="ECO:0000313" key="4">
    <source>
        <dbReference type="RefSeq" id="XP_020852469.1"/>
    </source>
</evidence>
<feature type="region of interest" description="Disordered" evidence="1">
    <location>
        <begin position="746"/>
        <end position="766"/>
    </location>
</feature>
<evidence type="ECO:0000256" key="1">
    <source>
        <dbReference type="SAM" id="MobiDB-lite"/>
    </source>
</evidence>
<gene>
    <name evidence="3 4" type="primary">R3HCC1L</name>
</gene>
<feature type="region of interest" description="Disordered" evidence="1">
    <location>
        <begin position="71"/>
        <end position="137"/>
    </location>
</feature>